<dbReference type="Proteomes" id="UP000008457">
    <property type="component" value="Chromosome"/>
</dbReference>
<comment type="subcellular location">
    <subcellularLocation>
        <location evidence="2">Cell membrane</location>
        <topology evidence="2">Multi-pass membrane protein</topology>
    </subcellularLocation>
</comment>
<dbReference type="CDD" id="cd13137">
    <property type="entry name" value="MATE_NorM_like"/>
    <property type="match status" value="1"/>
</dbReference>
<accession>F3ZXV1</accession>
<evidence type="ECO:0000256" key="6">
    <source>
        <dbReference type="ARBA" id="ARBA00022449"/>
    </source>
</evidence>
<dbReference type="PANTHER" id="PTHR43298">
    <property type="entry name" value="MULTIDRUG RESISTANCE PROTEIN NORM-RELATED"/>
    <property type="match status" value="1"/>
</dbReference>
<keyword evidence="7" id="KW-1003">Cell membrane</keyword>
<evidence type="ECO:0000313" key="14">
    <source>
        <dbReference type="EMBL" id="AEE96621.1"/>
    </source>
</evidence>
<evidence type="ECO:0000256" key="9">
    <source>
        <dbReference type="ARBA" id="ARBA00022989"/>
    </source>
</evidence>
<evidence type="ECO:0000313" key="15">
    <source>
        <dbReference type="Proteomes" id="UP000008457"/>
    </source>
</evidence>
<gene>
    <name evidence="14" type="ordered locus">Mahau_1428</name>
</gene>
<keyword evidence="6" id="KW-0050">Antiport</keyword>
<keyword evidence="11 13" id="KW-0472">Membrane</keyword>
<comment type="function">
    <text evidence="1">Multidrug efflux pump.</text>
</comment>
<evidence type="ECO:0000256" key="2">
    <source>
        <dbReference type="ARBA" id="ARBA00004651"/>
    </source>
</evidence>
<evidence type="ECO:0000256" key="7">
    <source>
        <dbReference type="ARBA" id="ARBA00022475"/>
    </source>
</evidence>
<feature type="transmembrane region" description="Helical" evidence="13">
    <location>
        <begin position="164"/>
        <end position="186"/>
    </location>
</feature>
<dbReference type="InterPro" id="IPR002528">
    <property type="entry name" value="MATE_fam"/>
</dbReference>
<evidence type="ECO:0000256" key="8">
    <source>
        <dbReference type="ARBA" id="ARBA00022692"/>
    </source>
</evidence>
<dbReference type="KEGG" id="mas:Mahau_1428"/>
<dbReference type="EMBL" id="CP002360">
    <property type="protein sequence ID" value="AEE96621.1"/>
    <property type="molecule type" value="Genomic_DNA"/>
</dbReference>
<feature type="transmembrane region" description="Helical" evidence="13">
    <location>
        <begin position="123"/>
        <end position="144"/>
    </location>
</feature>
<feature type="transmembrane region" description="Helical" evidence="13">
    <location>
        <begin position="355"/>
        <end position="375"/>
    </location>
</feature>
<evidence type="ECO:0000256" key="3">
    <source>
        <dbReference type="ARBA" id="ARBA00010199"/>
    </source>
</evidence>
<dbReference type="InterPro" id="IPR050222">
    <property type="entry name" value="MATE_MdtK"/>
</dbReference>
<keyword evidence="8 13" id="KW-0812">Transmembrane</keyword>
<reference evidence="15" key="1">
    <citation type="submission" date="2010-11" db="EMBL/GenBank/DDBJ databases">
        <title>The complete genome of Mahella australiensis DSM 15567.</title>
        <authorList>
            <consortium name="US DOE Joint Genome Institute (JGI-PGF)"/>
            <person name="Lucas S."/>
            <person name="Copeland A."/>
            <person name="Lapidus A."/>
            <person name="Bruce D."/>
            <person name="Goodwin L."/>
            <person name="Pitluck S."/>
            <person name="Kyrpides N."/>
            <person name="Mavromatis K."/>
            <person name="Pagani I."/>
            <person name="Ivanova N."/>
            <person name="Teshima H."/>
            <person name="Brettin T."/>
            <person name="Detter J.C."/>
            <person name="Han C."/>
            <person name="Tapia R."/>
            <person name="Land M."/>
            <person name="Hauser L."/>
            <person name="Markowitz V."/>
            <person name="Cheng J.-F."/>
            <person name="Hugenholtz P."/>
            <person name="Woyke T."/>
            <person name="Wu D."/>
            <person name="Spring S."/>
            <person name="Pukall R."/>
            <person name="Steenblock K."/>
            <person name="Schneider S."/>
            <person name="Klenk H.-P."/>
            <person name="Eisen J.A."/>
        </authorList>
    </citation>
    <scope>NUCLEOTIDE SEQUENCE [LARGE SCALE GENOMIC DNA]</scope>
    <source>
        <strain evidence="15">DSM 15567 / CIP 107919 / 50-1 BON</strain>
    </source>
</reference>
<comment type="similarity">
    <text evidence="3">Belongs to the multi antimicrobial extrusion (MATE) (TC 2.A.66.1) family.</text>
</comment>
<organism evidence="14 15">
    <name type="scientific">Mahella australiensis (strain DSM 15567 / CIP 107919 / 50-1 BON)</name>
    <dbReference type="NCBI Taxonomy" id="697281"/>
    <lineage>
        <taxon>Bacteria</taxon>
        <taxon>Bacillati</taxon>
        <taxon>Bacillota</taxon>
        <taxon>Clostridia</taxon>
        <taxon>Thermoanaerobacterales</taxon>
        <taxon>Thermoanaerobacterales Family IV. Incertae Sedis</taxon>
        <taxon>Mahella</taxon>
    </lineage>
</organism>
<evidence type="ECO:0000256" key="13">
    <source>
        <dbReference type="SAM" id="Phobius"/>
    </source>
</evidence>
<evidence type="ECO:0000256" key="10">
    <source>
        <dbReference type="ARBA" id="ARBA00023065"/>
    </source>
</evidence>
<keyword evidence="15" id="KW-1185">Reference proteome</keyword>
<protein>
    <recommendedName>
        <fullName evidence="4">Probable multidrug resistance protein NorM</fullName>
    </recommendedName>
    <alternativeName>
        <fullName evidence="12">Multidrug-efflux transporter</fullName>
    </alternativeName>
</protein>
<evidence type="ECO:0000256" key="4">
    <source>
        <dbReference type="ARBA" id="ARBA00020268"/>
    </source>
</evidence>
<keyword evidence="9 13" id="KW-1133">Transmembrane helix</keyword>
<keyword evidence="5" id="KW-0813">Transport</keyword>
<sequence length="479" mass="52289">MSHKDEENMIKEEIEEGYPEILGNTLQKNFFVEELAQNESLLNKRIWTLAWPAMLELLLMSLFGMIDMVMVGNINKQSLAAVGLTNQPTQLALAVFQALNVGSTALVARFIGAGDREKAKAVVRQSLVLVLIMGTAVSILGFIFAEDVVAFMGAESDVLPLGTIYFQIISVGWIFTTISMGMAAVLRGVGDTMTPMRYNVISNLLNVLGNYIFIYGKLGFPAMGVAGAALSTTITRSIAAIMALYVIYKPGSSIGLSLKDNYRFDKDLLKRLLNVGLPSAAEQLLLRTGQLVFVRTVASLGTAVIAAHQIVLNVFGLSFTPGQAFGMAATTLVGQSLGARRPDIAERCGYAARRIGMYIAMSMAVAFFFFGSYIADLFTNEPDIIAMAATSMKIIAVIQPMQSTQFILAGALRGAGDTRWPLYSSFIGIWGIRIVLAKLFIEMGWGLVGAWLAQGCDQIFRSIFIYSRYKTGYWKKIRV</sequence>
<dbReference type="RefSeq" id="WP_013781050.1">
    <property type="nucleotide sequence ID" value="NC_015520.1"/>
</dbReference>
<dbReference type="GO" id="GO:0005886">
    <property type="term" value="C:plasma membrane"/>
    <property type="evidence" value="ECO:0007669"/>
    <property type="project" value="UniProtKB-SubCell"/>
</dbReference>
<feature type="transmembrane region" description="Helical" evidence="13">
    <location>
        <begin position="49"/>
        <end position="71"/>
    </location>
</feature>
<dbReference type="PIRSF" id="PIRSF006603">
    <property type="entry name" value="DinF"/>
    <property type="match status" value="1"/>
</dbReference>
<dbReference type="STRING" id="697281.Mahau_1428"/>
<evidence type="ECO:0000256" key="5">
    <source>
        <dbReference type="ARBA" id="ARBA00022448"/>
    </source>
</evidence>
<dbReference type="GO" id="GO:0006811">
    <property type="term" value="P:monoatomic ion transport"/>
    <property type="evidence" value="ECO:0007669"/>
    <property type="project" value="UniProtKB-KW"/>
</dbReference>
<evidence type="ECO:0000256" key="11">
    <source>
        <dbReference type="ARBA" id="ARBA00023136"/>
    </source>
</evidence>
<evidence type="ECO:0000256" key="1">
    <source>
        <dbReference type="ARBA" id="ARBA00003408"/>
    </source>
</evidence>
<evidence type="ECO:0000256" key="12">
    <source>
        <dbReference type="ARBA" id="ARBA00031636"/>
    </source>
</evidence>
<keyword evidence="10" id="KW-0406">Ion transport</keyword>
<feature type="transmembrane region" description="Helical" evidence="13">
    <location>
        <begin position="422"/>
        <end position="441"/>
    </location>
</feature>
<dbReference type="PANTHER" id="PTHR43298:SF2">
    <property type="entry name" value="FMN_FAD EXPORTER YEEO-RELATED"/>
    <property type="match status" value="1"/>
</dbReference>
<dbReference type="NCBIfam" id="TIGR00797">
    <property type="entry name" value="matE"/>
    <property type="match status" value="1"/>
</dbReference>
<feature type="transmembrane region" description="Helical" evidence="13">
    <location>
        <begin position="222"/>
        <end position="248"/>
    </location>
</feature>
<dbReference type="HOGENOM" id="CLU_012893_5_3_9"/>
<dbReference type="GO" id="GO:0042910">
    <property type="term" value="F:xenobiotic transmembrane transporter activity"/>
    <property type="evidence" value="ECO:0007669"/>
    <property type="project" value="InterPro"/>
</dbReference>
<feature type="transmembrane region" description="Helical" evidence="13">
    <location>
        <begin position="91"/>
        <end position="111"/>
    </location>
</feature>
<dbReference type="AlphaFoldDB" id="F3ZXV1"/>
<reference evidence="14 15" key="2">
    <citation type="journal article" date="2011" name="Stand. Genomic Sci.">
        <title>Complete genome sequence of Mahella australiensis type strain (50-1 BON).</title>
        <authorList>
            <person name="Sikorski J."/>
            <person name="Teshima H."/>
            <person name="Nolan M."/>
            <person name="Lucas S."/>
            <person name="Hammon N."/>
            <person name="Deshpande S."/>
            <person name="Cheng J.F."/>
            <person name="Pitluck S."/>
            <person name="Liolios K."/>
            <person name="Pagani I."/>
            <person name="Ivanova N."/>
            <person name="Huntemann M."/>
            <person name="Mavromatis K."/>
            <person name="Ovchinikova G."/>
            <person name="Pati A."/>
            <person name="Tapia R."/>
            <person name="Han C."/>
            <person name="Goodwin L."/>
            <person name="Chen A."/>
            <person name="Palaniappan K."/>
            <person name="Land M."/>
            <person name="Hauser L."/>
            <person name="Ngatchou-Djao O.D."/>
            <person name="Rohde M."/>
            <person name="Pukall R."/>
            <person name="Spring S."/>
            <person name="Abt B."/>
            <person name="Goker M."/>
            <person name="Detter J.C."/>
            <person name="Woyke T."/>
            <person name="Bristow J."/>
            <person name="Markowitz V."/>
            <person name="Hugenholtz P."/>
            <person name="Eisen J.A."/>
            <person name="Kyrpides N.C."/>
            <person name="Klenk H.P."/>
            <person name="Lapidus A."/>
        </authorList>
    </citation>
    <scope>NUCLEOTIDE SEQUENCE [LARGE SCALE GENOMIC DNA]</scope>
    <source>
        <strain evidence="15">DSM 15567 / CIP 107919 / 50-1 BON</strain>
    </source>
</reference>
<dbReference type="Pfam" id="PF01554">
    <property type="entry name" value="MatE"/>
    <property type="match status" value="2"/>
</dbReference>
<proteinExistence type="inferred from homology"/>
<dbReference type="GO" id="GO:0015297">
    <property type="term" value="F:antiporter activity"/>
    <property type="evidence" value="ECO:0007669"/>
    <property type="project" value="UniProtKB-KW"/>
</dbReference>
<dbReference type="InterPro" id="IPR048279">
    <property type="entry name" value="MdtK-like"/>
</dbReference>
<dbReference type="eggNOG" id="COG0534">
    <property type="taxonomic scope" value="Bacteria"/>
</dbReference>
<name>F3ZXV1_MAHA5</name>